<dbReference type="SMART" id="SM00382">
    <property type="entry name" value="AAA"/>
    <property type="match status" value="1"/>
</dbReference>
<keyword evidence="2" id="KW-0255">Endonuclease</keyword>
<proteinExistence type="predicted"/>
<protein>
    <submittedName>
        <fullName evidence="2">GTPase subunitof restriction endonuclease</fullName>
    </submittedName>
</protein>
<feature type="domain" description="AAA+ ATPase" evidence="1">
    <location>
        <begin position="231"/>
        <end position="405"/>
    </location>
</feature>
<dbReference type="InterPro" id="IPR052934">
    <property type="entry name" value="Methyl-DNA_Rec/Restrict_Enz"/>
</dbReference>
<dbReference type="Pfam" id="PF07728">
    <property type="entry name" value="AAA_5"/>
    <property type="match status" value="1"/>
</dbReference>
<evidence type="ECO:0000259" key="1">
    <source>
        <dbReference type="SMART" id="SM00382"/>
    </source>
</evidence>
<dbReference type="InterPro" id="IPR003593">
    <property type="entry name" value="AAA+_ATPase"/>
</dbReference>
<dbReference type="PATRIC" id="fig|1423780.4.peg.1881"/>
<dbReference type="PANTHER" id="PTHR37291:SF1">
    <property type="entry name" value="TYPE IV METHYL-DIRECTED RESTRICTION ENZYME ECOKMCRB SUBUNIT"/>
    <property type="match status" value="1"/>
</dbReference>
<reference evidence="3" key="1">
    <citation type="journal article" date="2013" name="Genome Announc.">
        <title>Draft Genome Sequence of D-Branched-Chain Amino Acid Producer Lactobacillus otakiensis JCM 15040T, Isolated from a Traditional Japanese Pickle.</title>
        <authorList>
            <person name="Doi K."/>
            <person name="Mori K."/>
            <person name="Mutaguchi Y."/>
            <person name="Tashiro K."/>
            <person name="Fujino Y."/>
            <person name="Ohmori T."/>
            <person name="Kuhara S."/>
            <person name="Ohshima T."/>
        </authorList>
    </citation>
    <scope>NUCLEOTIDE SEQUENCE [LARGE SCALE GENOMIC DNA]</scope>
    <source>
        <strain evidence="3">JCM 15040</strain>
    </source>
</reference>
<dbReference type="Proteomes" id="UP000016361">
    <property type="component" value="Unassembled WGS sequence"/>
</dbReference>
<dbReference type="REBASE" id="70190">
    <property type="entry name" value="Lot15040McrBP"/>
</dbReference>
<dbReference type="eggNOG" id="COG1401">
    <property type="taxonomic scope" value="Bacteria"/>
</dbReference>
<name>S4NDV4_9LACO</name>
<keyword evidence="3" id="KW-1185">Reference proteome</keyword>
<dbReference type="EMBL" id="BASH01000005">
    <property type="protein sequence ID" value="GAD17064.1"/>
    <property type="molecule type" value="Genomic_DNA"/>
</dbReference>
<dbReference type="GO" id="GO:0005524">
    <property type="term" value="F:ATP binding"/>
    <property type="evidence" value="ECO:0007669"/>
    <property type="project" value="InterPro"/>
</dbReference>
<dbReference type="AlphaFoldDB" id="S4NDV4"/>
<dbReference type="RefSeq" id="WP_020281504.1">
    <property type="nucleotide sequence ID" value="NZ_AZED01000003.1"/>
</dbReference>
<comment type="caution">
    <text evidence="2">The sequence shown here is derived from an EMBL/GenBank/DDBJ whole genome shotgun (WGS) entry which is preliminary data.</text>
</comment>
<gene>
    <name evidence="2" type="ORF">LOT_1602</name>
</gene>
<dbReference type="GeneID" id="301046896"/>
<dbReference type="Gene3D" id="3.40.50.300">
    <property type="entry name" value="P-loop containing nucleotide triphosphate hydrolases"/>
    <property type="match status" value="1"/>
</dbReference>
<dbReference type="InterPro" id="IPR011704">
    <property type="entry name" value="ATPase_dyneun-rel_AAA"/>
</dbReference>
<dbReference type="STRING" id="1423780.FD05_GL001857"/>
<dbReference type="InterPro" id="IPR027417">
    <property type="entry name" value="P-loop_NTPase"/>
</dbReference>
<evidence type="ECO:0000313" key="3">
    <source>
        <dbReference type="Proteomes" id="UP000016361"/>
    </source>
</evidence>
<organism evidence="2 3">
    <name type="scientific">Lentilactobacillus otakiensis DSM 19908 = JCM 15040</name>
    <dbReference type="NCBI Taxonomy" id="1423780"/>
    <lineage>
        <taxon>Bacteria</taxon>
        <taxon>Bacillati</taxon>
        <taxon>Bacillota</taxon>
        <taxon>Bacilli</taxon>
        <taxon>Lactobacillales</taxon>
        <taxon>Lactobacillaceae</taxon>
        <taxon>Lentilactobacillus</taxon>
    </lineage>
</organism>
<dbReference type="GO" id="GO:0016887">
    <property type="term" value="F:ATP hydrolysis activity"/>
    <property type="evidence" value="ECO:0007669"/>
    <property type="project" value="InterPro"/>
</dbReference>
<dbReference type="PANTHER" id="PTHR37291">
    <property type="entry name" value="5-METHYLCYTOSINE-SPECIFIC RESTRICTION ENZYME B"/>
    <property type="match status" value="1"/>
</dbReference>
<keyword evidence="2" id="KW-0540">Nuclease</keyword>
<dbReference type="OrthoDB" id="9781481at2"/>
<accession>S4NDV4</accession>
<sequence length="496" mass="56500">MATSKQILVESLQTFAKEVGGKDSRGNEFFVTRAAVTDELTPDGKNYAFISLIRNDQPVSGPYSGLSMKVNPGINHYRISLDIGSEGFGDDYQLAATPGTRRRFLELQSTINEYAKENGKKISCFCAFNFADDQKKPQLKRLEDQFVDDDINSHTQDLFAVYVDKPTIDDGINDDEDFWKIYKAMIATYSEIRNWPNKGERTTIRKFKNAFELKTPASASNFDQVKALMASRHYVVLQGAPGAGKTYLTSRIAEDYEPDNVIFTQFHAETSYSEFVGGYKPVELTTGLSYEYQEGPLIQAIRRAQNNPTDKVLLVIDEINRANLSNVLGESFYLFETSGTKNRADIELGEPVGMGDDRRKYLSLKHLPNNLYVIATMNTADRSLAVIDFALRRRFAWYTMMSRKLSKAELTDNEIFHSDEFDAIHSIFVEFATSQELMMEPGQAYFITENNQSLKERIRYELLPLIREYLDNGYLARAADEFNQFFIDTIGEPIYL</sequence>
<dbReference type="GO" id="GO:0004519">
    <property type="term" value="F:endonuclease activity"/>
    <property type="evidence" value="ECO:0007669"/>
    <property type="project" value="UniProtKB-KW"/>
</dbReference>
<dbReference type="SUPFAM" id="SSF52540">
    <property type="entry name" value="P-loop containing nucleoside triphosphate hydrolases"/>
    <property type="match status" value="1"/>
</dbReference>
<evidence type="ECO:0000313" key="2">
    <source>
        <dbReference type="EMBL" id="GAD17064.1"/>
    </source>
</evidence>
<keyword evidence="2" id="KW-0378">Hydrolase</keyword>